<gene>
    <name evidence="1" type="ORF">D5R40_07995</name>
</gene>
<dbReference type="RefSeq" id="WP_124146317.1">
    <property type="nucleotide sequence ID" value="NZ_CAWOKI010000149.1"/>
</dbReference>
<accession>A0A3N6NSY5</accession>
<name>A0A3N6NSY5_9CYAN</name>
<organism evidence="1 2">
    <name type="scientific">Okeania hirsuta</name>
    <dbReference type="NCBI Taxonomy" id="1458930"/>
    <lineage>
        <taxon>Bacteria</taxon>
        <taxon>Bacillati</taxon>
        <taxon>Cyanobacteriota</taxon>
        <taxon>Cyanophyceae</taxon>
        <taxon>Oscillatoriophycideae</taxon>
        <taxon>Oscillatoriales</taxon>
        <taxon>Microcoleaceae</taxon>
        <taxon>Okeania</taxon>
    </lineage>
</organism>
<dbReference type="Pfam" id="PF08869">
    <property type="entry name" value="XisI"/>
    <property type="match status" value="1"/>
</dbReference>
<evidence type="ECO:0008006" key="3">
    <source>
        <dbReference type="Google" id="ProtNLM"/>
    </source>
</evidence>
<dbReference type="AlphaFoldDB" id="A0A3N6NSY5"/>
<dbReference type="EMBL" id="RCBY01000031">
    <property type="protein sequence ID" value="RQH48263.1"/>
    <property type="molecule type" value="Genomic_DNA"/>
</dbReference>
<keyword evidence="2" id="KW-1185">Reference proteome</keyword>
<sequence>MTQEWEDDIQVHGCLVHIEIIGDKLWIHRGGLEDGIAKDIINRRSITLI</sequence>
<protein>
    <recommendedName>
        <fullName evidence="3">XisI protein</fullName>
    </recommendedName>
</protein>
<dbReference type="SUPFAM" id="SSF143847">
    <property type="entry name" value="XisI-like"/>
    <property type="match status" value="1"/>
</dbReference>
<comment type="caution">
    <text evidence="1">The sequence shown here is derived from an EMBL/GenBank/DDBJ whole genome shotgun (WGS) entry which is preliminary data.</text>
</comment>
<reference evidence="1 2" key="1">
    <citation type="journal article" date="2018" name="ACS Chem. Biol.">
        <title>Ketoreductase domain dysfunction expands chemodiversity: malyngamide biosynthesis in the cyanobacterium Okeania hirsuta.</title>
        <authorList>
            <person name="Moss N.A."/>
            <person name="Leao T."/>
            <person name="Rankin M."/>
            <person name="McCullough T.M."/>
            <person name="Qu P."/>
            <person name="Korobeynikov A."/>
            <person name="Smith J.L."/>
            <person name="Gerwick L."/>
            <person name="Gerwick W.H."/>
        </authorList>
    </citation>
    <scope>NUCLEOTIDE SEQUENCE [LARGE SCALE GENOMIC DNA]</scope>
    <source>
        <strain evidence="1 2">PAB10Feb10-1</strain>
    </source>
</reference>
<dbReference type="Proteomes" id="UP000269154">
    <property type="component" value="Unassembled WGS sequence"/>
</dbReference>
<evidence type="ECO:0000313" key="2">
    <source>
        <dbReference type="Proteomes" id="UP000269154"/>
    </source>
</evidence>
<dbReference type="InterPro" id="IPR014968">
    <property type="entry name" value="XisI"/>
</dbReference>
<proteinExistence type="predicted"/>
<dbReference type="InterPro" id="IPR035943">
    <property type="entry name" value="XisI-like_sf"/>
</dbReference>
<evidence type="ECO:0000313" key="1">
    <source>
        <dbReference type="EMBL" id="RQH48263.1"/>
    </source>
</evidence>
<dbReference type="Gene3D" id="3.30.310.110">
    <property type="entry name" value="XisI-like"/>
    <property type="match status" value="1"/>
</dbReference>